<proteinExistence type="predicted"/>
<feature type="compositionally biased region" description="Polar residues" evidence="1">
    <location>
        <begin position="119"/>
        <end position="129"/>
    </location>
</feature>
<dbReference type="Proteomes" id="UP001189429">
    <property type="component" value="Unassembled WGS sequence"/>
</dbReference>
<accession>A0ABN9UPS1</accession>
<feature type="region of interest" description="Disordered" evidence="1">
    <location>
        <begin position="1"/>
        <end position="164"/>
    </location>
</feature>
<gene>
    <name evidence="2" type="ORF">PCOR1329_LOCUS50489</name>
</gene>
<keyword evidence="3" id="KW-1185">Reference proteome</keyword>
<protein>
    <submittedName>
        <fullName evidence="2">Uncharacterized protein</fullName>
    </submittedName>
</protein>
<feature type="compositionally biased region" description="Polar residues" evidence="1">
    <location>
        <begin position="11"/>
        <end position="23"/>
    </location>
</feature>
<name>A0ABN9UPS1_9DINO</name>
<organism evidence="2 3">
    <name type="scientific">Prorocentrum cordatum</name>
    <dbReference type="NCBI Taxonomy" id="2364126"/>
    <lineage>
        <taxon>Eukaryota</taxon>
        <taxon>Sar</taxon>
        <taxon>Alveolata</taxon>
        <taxon>Dinophyceae</taxon>
        <taxon>Prorocentrales</taxon>
        <taxon>Prorocentraceae</taxon>
        <taxon>Prorocentrum</taxon>
    </lineage>
</organism>
<evidence type="ECO:0000313" key="2">
    <source>
        <dbReference type="EMBL" id="CAK0861954.1"/>
    </source>
</evidence>
<reference evidence="2" key="1">
    <citation type="submission" date="2023-10" db="EMBL/GenBank/DDBJ databases">
        <authorList>
            <person name="Chen Y."/>
            <person name="Shah S."/>
            <person name="Dougan E. K."/>
            <person name="Thang M."/>
            <person name="Chan C."/>
        </authorList>
    </citation>
    <scope>NUCLEOTIDE SEQUENCE [LARGE SCALE GENOMIC DNA]</scope>
</reference>
<sequence length="164" mass="16934">MDRSAERRAVPTTSASQAGQQRPQHGRPIARQLAGRARRRGPGPGLAHALEQREGLGEACPAATVQPEEGRWSGNGGAPLATASLGLECASRPGSGEAPEDQRPMRSRTGPDCSVLTAGVSSALGTSSFPAWPRGSGAEAGDEQEEGAGNRGGGERRKRSKSTR</sequence>
<comment type="caution">
    <text evidence="2">The sequence shown here is derived from an EMBL/GenBank/DDBJ whole genome shotgun (WGS) entry which is preliminary data.</text>
</comment>
<dbReference type="EMBL" id="CAUYUJ010016111">
    <property type="protein sequence ID" value="CAK0861954.1"/>
    <property type="molecule type" value="Genomic_DNA"/>
</dbReference>
<evidence type="ECO:0000256" key="1">
    <source>
        <dbReference type="SAM" id="MobiDB-lite"/>
    </source>
</evidence>
<evidence type="ECO:0000313" key="3">
    <source>
        <dbReference type="Proteomes" id="UP001189429"/>
    </source>
</evidence>